<keyword evidence="8 10" id="KW-1133">Transmembrane helix</keyword>
<evidence type="ECO:0000256" key="3">
    <source>
        <dbReference type="ARBA" id="ARBA00008281"/>
    </source>
</evidence>
<dbReference type="GO" id="GO:0006935">
    <property type="term" value="P:chemotaxis"/>
    <property type="evidence" value="ECO:0007669"/>
    <property type="project" value="UniProtKB-KW"/>
</dbReference>
<accession>A0A1B1YQ93</accession>
<dbReference type="Proteomes" id="UP000092952">
    <property type="component" value="Chromosome"/>
</dbReference>
<comment type="subcellular location">
    <subcellularLocation>
        <location evidence="10">Cell inner membrane</location>
    </subcellularLocation>
    <subcellularLocation>
        <location evidence="2">Cell membrane</location>
        <topology evidence="2">Single-pass membrane protein</topology>
    </subcellularLocation>
</comment>
<evidence type="ECO:0000256" key="8">
    <source>
        <dbReference type="ARBA" id="ARBA00022989"/>
    </source>
</evidence>
<comment type="function">
    <text evidence="1 10">Controls the rotational direction of flagella during chemotaxis.</text>
</comment>
<evidence type="ECO:0000256" key="6">
    <source>
        <dbReference type="ARBA" id="ARBA00022692"/>
    </source>
</evidence>
<proteinExistence type="inferred from homology"/>
<dbReference type="FunCoup" id="A0A1B1YQ93">
    <property type="interactions" value="32"/>
</dbReference>
<evidence type="ECO:0000256" key="9">
    <source>
        <dbReference type="ARBA" id="ARBA00023136"/>
    </source>
</evidence>
<dbReference type="PANTHER" id="PTHR35091">
    <property type="entry name" value="FLAGELLAR PROTEIN FLIL"/>
    <property type="match status" value="1"/>
</dbReference>
<dbReference type="GO" id="GO:0005886">
    <property type="term" value="C:plasma membrane"/>
    <property type="evidence" value="ECO:0007669"/>
    <property type="project" value="UniProtKB-SubCell"/>
</dbReference>
<keyword evidence="6 10" id="KW-0812">Transmembrane</keyword>
<dbReference type="Pfam" id="PF03748">
    <property type="entry name" value="FliL"/>
    <property type="match status" value="1"/>
</dbReference>
<evidence type="ECO:0000256" key="10">
    <source>
        <dbReference type="RuleBase" id="RU364125"/>
    </source>
</evidence>
<dbReference type="AlphaFoldDB" id="A0A1B1YQ93"/>
<reference evidence="12" key="1">
    <citation type="submission" date="2016-03" db="EMBL/GenBank/DDBJ databases">
        <title>Complete genome sequence of Solimmundus cernigliae, representing a novel lineage of polycyclic aromatic hydrocarbon degraders within the Gammaproteobacteria.</title>
        <authorList>
            <person name="Singleton D.R."/>
            <person name="Dickey A.N."/>
            <person name="Scholl E.H."/>
            <person name="Wright F.A."/>
            <person name="Aitken M.D."/>
        </authorList>
    </citation>
    <scope>NUCLEOTIDE SEQUENCE [LARGE SCALE GENOMIC DNA]</scope>
    <source>
        <strain evidence="12">TR3.2</strain>
    </source>
</reference>
<keyword evidence="9 10" id="KW-0472">Membrane</keyword>
<evidence type="ECO:0000256" key="4">
    <source>
        <dbReference type="ARBA" id="ARBA00022475"/>
    </source>
</evidence>
<keyword evidence="7 10" id="KW-0283">Flagellar rotation</keyword>
<dbReference type="GO" id="GO:0009425">
    <property type="term" value="C:bacterial-type flagellum basal body"/>
    <property type="evidence" value="ECO:0007669"/>
    <property type="project" value="InterPro"/>
</dbReference>
<feature type="transmembrane region" description="Helical" evidence="10">
    <location>
        <begin position="24"/>
        <end position="46"/>
    </location>
</feature>
<name>A0A1B1YQ93_9GAMM</name>
<keyword evidence="4" id="KW-1003">Cell membrane</keyword>
<dbReference type="KEGG" id="gbi:PG2T_01175"/>
<keyword evidence="10" id="KW-0997">Cell inner membrane</keyword>
<dbReference type="InterPro" id="IPR005503">
    <property type="entry name" value="FliL"/>
</dbReference>
<protein>
    <recommendedName>
        <fullName evidence="10">Flagellar protein FliL</fullName>
    </recommendedName>
</protein>
<evidence type="ECO:0000256" key="7">
    <source>
        <dbReference type="ARBA" id="ARBA00022779"/>
    </source>
</evidence>
<dbReference type="PANTHER" id="PTHR35091:SF2">
    <property type="entry name" value="FLAGELLAR PROTEIN FLIL"/>
    <property type="match status" value="1"/>
</dbReference>
<keyword evidence="12" id="KW-1185">Reference proteome</keyword>
<sequence length="170" mass="17958">MATREADLELGGDAKKSAGGKKSLLMMGGGALALVAVSIGATVFLVGGKSGPAPAAEHTPAKVEAPATYTALEPPFVVNFEDEGAIRFLQVTIEVMSREPKVAEAVKLHMPAIRDQLIVLFSGSDYATLASREGKDQLRQQALDTLKKILKAQGAPDAIEGLYFTNFVMQ</sequence>
<dbReference type="InParanoid" id="A0A1B1YQ93"/>
<dbReference type="EMBL" id="CP014671">
    <property type="protein sequence ID" value="ANX02938.1"/>
    <property type="molecule type" value="Genomic_DNA"/>
</dbReference>
<organism evidence="11 12">
    <name type="scientific">Immundisolibacter cernigliae</name>
    <dbReference type="NCBI Taxonomy" id="1810504"/>
    <lineage>
        <taxon>Bacteria</taxon>
        <taxon>Pseudomonadati</taxon>
        <taxon>Pseudomonadota</taxon>
        <taxon>Gammaproteobacteria</taxon>
        <taxon>Immundisolibacterales</taxon>
        <taxon>Immundisolibacteraceae</taxon>
        <taxon>Immundisolibacter</taxon>
    </lineage>
</organism>
<dbReference type="STRING" id="1810504.PG2T_01175"/>
<dbReference type="OrthoDB" id="5616092at2"/>
<evidence type="ECO:0000313" key="12">
    <source>
        <dbReference type="Proteomes" id="UP000092952"/>
    </source>
</evidence>
<evidence type="ECO:0000256" key="5">
    <source>
        <dbReference type="ARBA" id="ARBA00022500"/>
    </source>
</evidence>
<keyword evidence="5 10" id="KW-0145">Chemotaxis</keyword>
<dbReference type="GO" id="GO:0071978">
    <property type="term" value="P:bacterial-type flagellum-dependent swarming motility"/>
    <property type="evidence" value="ECO:0007669"/>
    <property type="project" value="TreeGrafter"/>
</dbReference>
<comment type="similarity">
    <text evidence="3 10">Belongs to the FliL family.</text>
</comment>
<evidence type="ECO:0000256" key="1">
    <source>
        <dbReference type="ARBA" id="ARBA00002254"/>
    </source>
</evidence>
<evidence type="ECO:0000256" key="2">
    <source>
        <dbReference type="ARBA" id="ARBA00004162"/>
    </source>
</evidence>
<dbReference type="RefSeq" id="WP_068802451.1">
    <property type="nucleotide sequence ID" value="NZ_CP014671.1"/>
</dbReference>
<gene>
    <name evidence="11" type="ORF">PG2T_01175</name>
</gene>
<evidence type="ECO:0000313" key="11">
    <source>
        <dbReference type="EMBL" id="ANX02938.1"/>
    </source>
</evidence>